<keyword evidence="7" id="KW-0808">Transferase</keyword>
<proteinExistence type="inferred from homology"/>
<dbReference type="AlphaFoldDB" id="A0A8S0VDI8"/>
<dbReference type="Gramene" id="OE9A111180T1">
    <property type="protein sequence ID" value="OE9A111180C1"/>
    <property type="gene ID" value="OE9A111180"/>
</dbReference>
<dbReference type="EC" id="2.1.1.-" evidence="7"/>
<dbReference type="InterPro" id="IPR004159">
    <property type="entry name" value="Put_SAM_MeTrfase"/>
</dbReference>
<keyword evidence="4 7" id="KW-0812">Transmembrane</keyword>
<evidence type="ECO:0000256" key="3">
    <source>
        <dbReference type="ARBA" id="ARBA00022603"/>
    </source>
</evidence>
<dbReference type="SUPFAM" id="SSF53335">
    <property type="entry name" value="S-adenosyl-L-methionine-dependent methyltransferases"/>
    <property type="match status" value="1"/>
</dbReference>
<evidence type="ECO:0000313" key="9">
    <source>
        <dbReference type="Proteomes" id="UP000594638"/>
    </source>
</evidence>
<dbReference type="GO" id="GO:0032259">
    <property type="term" value="P:methylation"/>
    <property type="evidence" value="ECO:0007669"/>
    <property type="project" value="UniProtKB-KW"/>
</dbReference>
<keyword evidence="3 7" id="KW-0489">Methyltransferase</keyword>
<keyword evidence="4 7" id="KW-0735">Signal-anchor</keyword>
<name>A0A8S0VDI8_OLEEU</name>
<sequence length="219" mass="24451">MDMNGQYGGLNAAFVEARKSLWMMNFVPLGAHNTLPIIIDRGFLGVLHDLCKPIPTYSRTYDMLHAKGLSHLASKGCSVINLLFEMDRILRPEGWIIISDKIGPIEKAHSLTTELRWEVCVIDLQNGSDQRLLGWIIISDKIGPIDKARSLTTELRWEARVIDLQNGIDQRLLACQKEFTELAVIVFVVGASLSLWVSYLFDESELPPGTGKSGAVEED</sequence>
<dbReference type="InterPro" id="IPR029063">
    <property type="entry name" value="SAM-dependent_MTases_sf"/>
</dbReference>
<dbReference type="PANTHER" id="PTHR10108">
    <property type="entry name" value="SAM-DEPENDENT METHYLTRANSFERASE"/>
    <property type="match status" value="1"/>
</dbReference>
<comment type="caution">
    <text evidence="8">The sequence shown here is derived from an EMBL/GenBank/DDBJ whole genome shotgun (WGS) entry which is preliminary data.</text>
</comment>
<evidence type="ECO:0000256" key="2">
    <source>
        <dbReference type="ARBA" id="ARBA00008361"/>
    </source>
</evidence>
<comment type="subcellular location">
    <subcellularLocation>
        <location evidence="6">Endomembrane system</location>
        <topology evidence="6">Single-pass membrane protein</topology>
    </subcellularLocation>
    <subcellularLocation>
        <location evidence="1 7">Membrane</location>
        <topology evidence="1 7">Single-pass type II membrane protein</topology>
    </subcellularLocation>
</comment>
<dbReference type="EMBL" id="CACTIH010009226">
    <property type="protein sequence ID" value="CAA3027888.1"/>
    <property type="molecule type" value="Genomic_DNA"/>
</dbReference>
<accession>A0A8S0VDI8</accession>
<dbReference type="GO" id="GO:0016020">
    <property type="term" value="C:membrane"/>
    <property type="evidence" value="ECO:0007669"/>
    <property type="project" value="UniProtKB-SubCell"/>
</dbReference>
<protein>
    <recommendedName>
        <fullName evidence="7">Methyltransferase</fullName>
        <ecNumber evidence="7">2.1.1.-</ecNumber>
    </recommendedName>
</protein>
<dbReference type="PANTHER" id="PTHR10108:SF1083">
    <property type="entry name" value="METHYLTRANSFERASE PMT4-RELATED"/>
    <property type="match status" value="1"/>
</dbReference>
<gene>
    <name evidence="8" type="ORF">OLEA9_A111180</name>
</gene>
<evidence type="ECO:0000256" key="1">
    <source>
        <dbReference type="ARBA" id="ARBA00004606"/>
    </source>
</evidence>
<evidence type="ECO:0000256" key="6">
    <source>
        <dbReference type="ARBA" id="ARBA00037847"/>
    </source>
</evidence>
<dbReference type="Pfam" id="PF03141">
    <property type="entry name" value="Methyltransf_29"/>
    <property type="match status" value="1"/>
</dbReference>
<dbReference type="GO" id="GO:0008168">
    <property type="term" value="F:methyltransferase activity"/>
    <property type="evidence" value="ECO:0007669"/>
    <property type="project" value="UniProtKB-UniRule"/>
</dbReference>
<evidence type="ECO:0000256" key="5">
    <source>
        <dbReference type="ARBA" id="ARBA00023180"/>
    </source>
</evidence>
<keyword evidence="9" id="KW-1185">Reference proteome</keyword>
<comment type="similarity">
    <text evidence="2 7">Belongs to the methyltransferase superfamily.</text>
</comment>
<dbReference type="Proteomes" id="UP000594638">
    <property type="component" value="Unassembled WGS sequence"/>
</dbReference>
<organism evidence="8 9">
    <name type="scientific">Olea europaea subsp. europaea</name>
    <dbReference type="NCBI Taxonomy" id="158383"/>
    <lineage>
        <taxon>Eukaryota</taxon>
        <taxon>Viridiplantae</taxon>
        <taxon>Streptophyta</taxon>
        <taxon>Embryophyta</taxon>
        <taxon>Tracheophyta</taxon>
        <taxon>Spermatophyta</taxon>
        <taxon>Magnoliopsida</taxon>
        <taxon>eudicotyledons</taxon>
        <taxon>Gunneridae</taxon>
        <taxon>Pentapetalae</taxon>
        <taxon>asterids</taxon>
        <taxon>lamiids</taxon>
        <taxon>Lamiales</taxon>
        <taxon>Oleaceae</taxon>
        <taxon>Oleeae</taxon>
        <taxon>Olea</taxon>
    </lineage>
</organism>
<dbReference type="GO" id="GO:0005737">
    <property type="term" value="C:cytoplasm"/>
    <property type="evidence" value="ECO:0007669"/>
    <property type="project" value="TreeGrafter"/>
</dbReference>
<dbReference type="GO" id="GO:0012505">
    <property type="term" value="C:endomembrane system"/>
    <property type="evidence" value="ECO:0007669"/>
    <property type="project" value="UniProtKB-SubCell"/>
</dbReference>
<reference evidence="8 9" key="1">
    <citation type="submission" date="2019-12" db="EMBL/GenBank/DDBJ databases">
        <authorList>
            <person name="Alioto T."/>
            <person name="Alioto T."/>
            <person name="Gomez Garrido J."/>
        </authorList>
    </citation>
    <scope>NUCLEOTIDE SEQUENCE [LARGE SCALE GENOMIC DNA]</scope>
</reference>
<keyword evidence="5 7" id="KW-0325">Glycoprotein</keyword>
<evidence type="ECO:0000313" key="8">
    <source>
        <dbReference type="EMBL" id="CAA3027888.1"/>
    </source>
</evidence>
<evidence type="ECO:0000256" key="7">
    <source>
        <dbReference type="RuleBase" id="RU366043"/>
    </source>
</evidence>
<evidence type="ECO:0000256" key="4">
    <source>
        <dbReference type="ARBA" id="ARBA00022968"/>
    </source>
</evidence>